<protein>
    <submittedName>
        <fullName evidence="1">Uncharacterized protein</fullName>
    </submittedName>
</protein>
<proteinExistence type="predicted"/>
<evidence type="ECO:0000313" key="1">
    <source>
        <dbReference type="EMBL" id="GFR26924.1"/>
    </source>
</evidence>
<organism evidence="1 2">
    <name type="scientific">Trichonephila clavata</name>
    <name type="common">Joro spider</name>
    <name type="synonym">Nephila clavata</name>
    <dbReference type="NCBI Taxonomy" id="2740835"/>
    <lineage>
        <taxon>Eukaryota</taxon>
        <taxon>Metazoa</taxon>
        <taxon>Ecdysozoa</taxon>
        <taxon>Arthropoda</taxon>
        <taxon>Chelicerata</taxon>
        <taxon>Arachnida</taxon>
        <taxon>Araneae</taxon>
        <taxon>Araneomorphae</taxon>
        <taxon>Entelegynae</taxon>
        <taxon>Araneoidea</taxon>
        <taxon>Nephilidae</taxon>
        <taxon>Trichonephila</taxon>
    </lineage>
</organism>
<sequence>MRTSQRTVVPEQERVISDAPRKHLVHSTHPFLFYRVPFLVLNLRQHREGGGVKGSSHPLQSSCHDFGGGQFFCWQQPRPIHQVGRTMDNKQWPGEEGFSVAFSF</sequence>
<comment type="caution">
    <text evidence="1">The sequence shown here is derived from an EMBL/GenBank/DDBJ whole genome shotgun (WGS) entry which is preliminary data.</text>
</comment>
<keyword evidence="2" id="KW-1185">Reference proteome</keyword>
<reference evidence="1" key="1">
    <citation type="submission" date="2020-07" db="EMBL/GenBank/DDBJ databases">
        <title>Multicomponent nature underlies the extraordinary mechanical properties of spider dragline silk.</title>
        <authorList>
            <person name="Kono N."/>
            <person name="Nakamura H."/>
            <person name="Mori M."/>
            <person name="Yoshida Y."/>
            <person name="Ohtoshi R."/>
            <person name="Malay A.D."/>
            <person name="Moran D.A.P."/>
            <person name="Tomita M."/>
            <person name="Numata K."/>
            <person name="Arakawa K."/>
        </authorList>
    </citation>
    <scope>NUCLEOTIDE SEQUENCE</scope>
</reference>
<dbReference type="AlphaFoldDB" id="A0A8X6HNC8"/>
<name>A0A8X6HNC8_TRICU</name>
<dbReference type="OrthoDB" id="10380240at2759"/>
<gene>
    <name evidence="1" type="ORF">TNCT_652921</name>
</gene>
<evidence type="ECO:0000313" key="2">
    <source>
        <dbReference type="Proteomes" id="UP000887116"/>
    </source>
</evidence>
<dbReference type="EMBL" id="BMAO01018893">
    <property type="protein sequence ID" value="GFR26924.1"/>
    <property type="molecule type" value="Genomic_DNA"/>
</dbReference>
<dbReference type="Proteomes" id="UP000887116">
    <property type="component" value="Unassembled WGS sequence"/>
</dbReference>
<accession>A0A8X6HNC8</accession>